<gene>
    <name evidence="2" type="ORF">GKO32_07470</name>
</gene>
<evidence type="ECO:0000313" key="3">
    <source>
        <dbReference type="Proteomes" id="UP000440096"/>
    </source>
</evidence>
<dbReference type="Gene3D" id="3.10.450.50">
    <property type="match status" value="1"/>
</dbReference>
<dbReference type="RefSeq" id="WP_154756071.1">
    <property type="nucleotide sequence ID" value="NZ_WMBA01000008.1"/>
</dbReference>
<dbReference type="OrthoDB" id="1492465at2"/>
<comment type="caution">
    <text evidence="2">The sequence shown here is derived from an EMBL/GenBank/DDBJ whole genome shotgun (WGS) entry which is preliminary data.</text>
</comment>
<dbReference type="InterPro" id="IPR032710">
    <property type="entry name" value="NTF2-like_dom_sf"/>
</dbReference>
<dbReference type="EMBL" id="WMBA01000008">
    <property type="protein sequence ID" value="MTD53822.1"/>
    <property type="molecule type" value="Genomic_DNA"/>
</dbReference>
<dbReference type="AlphaFoldDB" id="A0A6N7YP82"/>
<feature type="domain" description="SnoaL-like" evidence="1">
    <location>
        <begin position="14"/>
        <end position="137"/>
    </location>
</feature>
<reference evidence="2 3" key="1">
    <citation type="submission" date="2019-11" db="EMBL/GenBank/DDBJ databases">
        <title>Draft genome of Amycolatopsis RM579.</title>
        <authorList>
            <person name="Duangmal K."/>
            <person name="Mingma R."/>
        </authorList>
    </citation>
    <scope>NUCLEOTIDE SEQUENCE [LARGE SCALE GENOMIC DNA]</scope>
    <source>
        <strain evidence="2 3">RM579</strain>
    </source>
</reference>
<dbReference type="Proteomes" id="UP000440096">
    <property type="component" value="Unassembled WGS sequence"/>
</dbReference>
<evidence type="ECO:0000313" key="2">
    <source>
        <dbReference type="EMBL" id="MTD53822.1"/>
    </source>
</evidence>
<dbReference type="InterPro" id="IPR037401">
    <property type="entry name" value="SnoaL-like"/>
</dbReference>
<dbReference type="SUPFAM" id="SSF54427">
    <property type="entry name" value="NTF2-like"/>
    <property type="match status" value="1"/>
</dbReference>
<proteinExistence type="predicted"/>
<dbReference type="Pfam" id="PF13577">
    <property type="entry name" value="SnoaL_4"/>
    <property type="match status" value="1"/>
</dbReference>
<name>A0A6N7YP82_9PSEU</name>
<sequence length="166" mass="18555">MSTGNRMVLSEMWLERLEVSDAVRRYFLAMDEFDWATAGEHVAKTIVLDAGSLAEPPRAVSREEYMSSLIARNGGYLTTLHLNADHVVDVDGDTARVRSHFFGAHGVGPDEVDNYFAYGVYDIDLIREEGRWKISRIRVKPTRIHGGLPGDISARAAARYKENSAI</sequence>
<accession>A0A6N7YP82</accession>
<keyword evidence="3" id="KW-1185">Reference proteome</keyword>
<evidence type="ECO:0000259" key="1">
    <source>
        <dbReference type="Pfam" id="PF13577"/>
    </source>
</evidence>
<organism evidence="2 3">
    <name type="scientific">Amycolatopsis pithecellobii</name>
    <dbReference type="NCBI Taxonomy" id="664692"/>
    <lineage>
        <taxon>Bacteria</taxon>
        <taxon>Bacillati</taxon>
        <taxon>Actinomycetota</taxon>
        <taxon>Actinomycetes</taxon>
        <taxon>Pseudonocardiales</taxon>
        <taxon>Pseudonocardiaceae</taxon>
        <taxon>Amycolatopsis</taxon>
    </lineage>
</organism>
<protein>
    <recommendedName>
        <fullName evidence="1">SnoaL-like domain-containing protein</fullName>
    </recommendedName>
</protein>